<comment type="caution">
    <text evidence="1">The sequence shown here is derived from an EMBL/GenBank/DDBJ whole genome shotgun (WGS) entry which is preliminary data.</text>
</comment>
<dbReference type="EMBL" id="CAXLJL010000900">
    <property type="protein sequence ID" value="CAL5141583.1"/>
    <property type="molecule type" value="Genomic_DNA"/>
</dbReference>
<evidence type="ECO:0000313" key="1">
    <source>
        <dbReference type="EMBL" id="CAL5141583.1"/>
    </source>
</evidence>
<proteinExistence type="predicted"/>
<evidence type="ECO:0000313" key="2">
    <source>
        <dbReference type="Proteomes" id="UP001497525"/>
    </source>
</evidence>
<accession>A0AAV2TZQ6</accession>
<name>A0AAV2TZQ6_CALDB</name>
<dbReference type="Proteomes" id="UP001497525">
    <property type="component" value="Unassembled WGS sequence"/>
</dbReference>
<gene>
    <name evidence="1" type="ORF">CDAUBV1_LOCUS16866</name>
</gene>
<reference evidence="1" key="1">
    <citation type="submission" date="2024-06" db="EMBL/GenBank/DDBJ databases">
        <authorList>
            <person name="Liu X."/>
            <person name="Lenzi L."/>
            <person name="Haldenby T S."/>
            <person name="Uol C."/>
        </authorList>
    </citation>
    <scope>NUCLEOTIDE SEQUENCE</scope>
</reference>
<dbReference type="AlphaFoldDB" id="A0AAV2TZQ6"/>
<organism evidence="1 2">
    <name type="scientific">Calicophoron daubneyi</name>
    <name type="common">Rumen fluke</name>
    <name type="synonym">Paramphistomum daubneyi</name>
    <dbReference type="NCBI Taxonomy" id="300641"/>
    <lineage>
        <taxon>Eukaryota</taxon>
        <taxon>Metazoa</taxon>
        <taxon>Spiralia</taxon>
        <taxon>Lophotrochozoa</taxon>
        <taxon>Platyhelminthes</taxon>
        <taxon>Trematoda</taxon>
        <taxon>Digenea</taxon>
        <taxon>Plagiorchiida</taxon>
        <taxon>Pronocephalata</taxon>
        <taxon>Paramphistomoidea</taxon>
        <taxon>Paramphistomidae</taxon>
        <taxon>Calicophoron</taxon>
    </lineage>
</organism>
<protein>
    <submittedName>
        <fullName evidence="1">Uncharacterized protein</fullName>
    </submittedName>
</protein>
<sequence>MQSLKRWFYASQSKKVLVEQLFETPSIPGCNRSRISVNVLGEEHVPESQCAVTSDIPIATRGEQSLKNVYHYRPMKRNIESAPSDWLEYVRHNADRITITADVPSEAYADDTYDDDVEGHHLLDLYGAVNGSGYSEHKSDIENCVI</sequence>